<keyword evidence="2" id="KW-1185">Reference proteome</keyword>
<organism evidence="1 2">
    <name type="scientific">Trypanosoma rangeli SC58</name>
    <dbReference type="NCBI Taxonomy" id="429131"/>
    <lineage>
        <taxon>Eukaryota</taxon>
        <taxon>Discoba</taxon>
        <taxon>Euglenozoa</taxon>
        <taxon>Kinetoplastea</taxon>
        <taxon>Metakinetoplastina</taxon>
        <taxon>Trypanosomatida</taxon>
        <taxon>Trypanosomatidae</taxon>
        <taxon>Trypanosoma</taxon>
        <taxon>Herpetosoma</taxon>
    </lineage>
</organism>
<name>A0A061J3I7_TRYRA</name>
<proteinExistence type="predicted"/>
<dbReference type="VEuPathDB" id="TriTrypDB:TRSC58_02284"/>
<dbReference type="EMBL" id="AUPL01002284">
    <property type="protein sequence ID" value="ESL09988.1"/>
    <property type="molecule type" value="Genomic_DNA"/>
</dbReference>
<protein>
    <submittedName>
        <fullName evidence="1">Uncharacterized protein</fullName>
    </submittedName>
</protein>
<dbReference type="AlphaFoldDB" id="A0A061J3I7"/>
<comment type="caution">
    <text evidence="1">The sequence shown here is derived from an EMBL/GenBank/DDBJ whole genome shotgun (WGS) entry which is preliminary data.</text>
</comment>
<accession>A0A061J3I7</accession>
<dbReference type="OrthoDB" id="276985at2759"/>
<sequence>MFYAGTIFRAALASHRPVLESSISASAAVRRLLGGKGDRVPNVHAIDSVITKTKGQGLPGLACVVGRAAFYISCRNPEAAITEIDKVFPEIQNAELKRLALGIRLQARTDLLDVKEAALKVDGGSTELDVSTLRGAVHEDYEALKLASSGCWLVEMAAAEYALYEGNADKAYKALRDVEGKIESYIASLGGAQISFEAASVENTQLPSLLAFLLKRAQDAEGVNPSASKIVEEGIKSILKDDSVKELMSVFKRELGVSLTDGEAAEVAYVLDAAHVHHHFHNYFPLEGEYNDWHSVGAEDAKKRIAQAIAPQPVVLSNKILEKVKSSVPYKPFYAPEDQLRKFLSSSDRKNYLAELRATFGSSPESALSNNDEAYFEALNVLKQAPLSADTAGDLSYPQKLNELCGKLARQLLYRTRVNEAVALTELDRLSEAVEVLDEVIAANEFVYMWRAFLARGEANKRLGLISKSDKDFRQLSQQKKSFRQKV</sequence>
<evidence type="ECO:0000313" key="1">
    <source>
        <dbReference type="EMBL" id="ESL09988.1"/>
    </source>
</evidence>
<evidence type="ECO:0000313" key="2">
    <source>
        <dbReference type="Proteomes" id="UP000031737"/>
    </source>
</evidence>
<gene>
    <name evidence="1" type="ORF">TRSC58_02284</name>
</gene>
<dbReference type="Proteomes" id="UP000031737">
    <property type="component" value="Unassembled WGS sequence"/>
</dbReference>
<reference evidence="1 2" key="1">
    <citation type="submission" date="2013-07" db="EMBL/GenBank/DDBJ databases">
        <authorList>
            <person name="Stoco P.H."/>
            <person name="Wagner G."/>
            <person name="Gerber A."/>
            <person name="Zaha A."/>
            <person name="Thompson C."/>
            <person name="Bartholomeu D.C."/>
            <person name="Luckemeyer D.D."/>
            <person name="Bahia D."/>
            <person name="Loreto E."/>
            <person name="Prestes E.B."/>
            <person name="Lima F.M."/>
            <person name="Rodrigues-Luiz G."/>
            <person name="Vallejo G.A."/>
            <person name="Filho J.F."/>
            <person name="Monteiro K.M."/>
            <person name="Tyler K.M."/>
            <person name="de Almeida L.G."/>
            <person name="Ortiz M.F."/>
            <person name="Siervo M.A."/>
            <person name="de Moraes M.H."/>
            <person name="Cunha O.L."/>
            <person name="Mendonca-Neto R."/>
            <person name="Silva R."/>
            <person name="Teixeira S.M."/>
            <person name="Murta S.M."/>
            <person name="Sincero T.C."/>
            <person name="Mendes T.A."/>
            <person name="Urmenyi T.P."/>
            <person name="Silva V.G."/>
            <person name="da Rocha W.D."/>
            <person name="Andersson B."/>
            <person name="Romanha A.J."/>
            <person name="Steindel M."/>
            <person name="de Vasconcelos A.T."/>
            <person name="Grisard E.C."/>
        </authorList>
    </citation>
    <scope>NUCLEOTIDE SEQUENCE [LARGE SCALE GENOMIC DNA]</scope>
    <source>
        <strain evidence="1 2">SC58</strain>
    </source>
</reference>